<protein>
    <submittedName>
        <fullName evidence="1">Uncharacterized protein</fullName>
    </submittedName>
</protein>
<sequence length="37" mass="4320">MAAHRKNGAMKIQIFLKWRYDMPLQVLKTLSSIAFVL</sequence>
<dbReference type="EMBL" id="JAAIUW010000007">
    <property type="protein sequence ID" value="KAF7823083.1"/>
    <property type="molecule type" value="Genomic_DNA"/>
</dbReference>
<comment type="caution">
    <text evidence="1">The sequence shown here is derived from an EMBL/GenBank/DDBJ whole genome shotgun (WGS) entry which is preliminary data.</text>
</comment>
<name>A0A834WJD1_9FABA</name>
<reference evidence="1" key="1">
    <citation type="submission" date="2020-09" db="EMBL/GenBank/DDBJ databases">
        <title>Genome-Enabled Discovery of Anthraquinone Biosynthesis in Senna tora.</title>
        <authorList>
            <person name="Kang S.-H."/>
            <person name="Pandey R.P."/>
            <person name="Lee C.-M."/>
            <person name="Sim J.-S."/>
            <person name="Jeong J.-T."/>
            <person name="Choi B.-S."/>
            <person name="Jung M."/>
            <person name="Ginzburg D."/>
            <person name="Zhao K."/>
            <person name="Won S.Y."/>
            <person name="Oh T.-J."/>
            <person name="Yu Y."/>
            <person name="Kim N.-H."/>
            <person name="Lee O.R."/>
            <person name="Lee T.-H."/>
            <person name="Bashyal P."/>
            <person name="Kim T.-S."/>
            <person name="Lee W.-H."/>
            <person name="Kawkins C."/>
            <person name="Kim C.-K."/>
            <person name="Kim J.S."/>
            <person name="Ahn B.O."/>
            <person name="Rhee S.Y."/>
            <person name="Sohng J.K."/>
        </authorList>
    </citation>
    <scope>NUCLEOTIDE SEQUENCE</scope>
    <source>
        <tissue evidence="1">Leaf</tissue>
    </source>
</reference>
<organism evidence="1 2">
    <name type="scientific">Senna tora</name>
    <dbReference type="NCBI Taxonomy" id="362788"/>
    <lineage>
        <taxon>Eukaryota</taxon>
        <taxon>Viridiplantae</taxon>
        <taxon>Streptophyta</taxon>
        <taxon>Embryophyta</taxon>
        <taxon>Tracheophyta</taxon>
        <taxon>Spermatophyta</taxon>
        <taxon>Magnoliopsida</taxon>
        <taxon>eudicotyledons</taxon>
        <taxon>Gunneridae</taxon>
        <taxon>Pentapetalae</taxon>
        <taxon>rosids</taxon>
        <taxon>fabids</taxon>
        <taxon>Fabales</taxon>
        <taxon>Fabaceae</taxon>
        <taxon>Caesalpinioideae</taxon>
        <taxon>Cassia clade</taxon>
        <taxon>Senna</taxon>
    </lineage>
</organism>
<keyword evidence="2" id="KW-1185">Reference proteome</keyword>
<dbReference type="Proteomes" id="UP000634136">
    <property type="component" value="Unassembled WGS sequence"/>
</dbReference>
<evidence type="ECO:0000313" key="1">
    <source>
        <dbReference type="EMBL" id="KAF7823083.1"/>
    </source>
</evidence>
<accession>A0A834WJD1</accession>
<dbReference type="AlphaFoldDB" id="A0A834WJD1"/>
<evidence type="ECO:0000313" key="2">
    <source>
        <dbReference type="Proteomes" id="UP000634136"/>
    </source>
</evidence>
<gene>
    <name evidence="1" type="ORF">G2W53_021227</name>
</gene>
<proteinExistence type="predicted"/>